<keyword evidence="2" id="KW-1185">Reference proteome</keyword>
<dbReference type="Gramene" id="CDP11149">
    <property type="protein sequence ID" value="CDP11149"/>
    <property type="gene ID" value="GSCOC_T00033208001"/>
</dbReference>
<sequence length="66" mass="7181">MYYQRPPGGNNPPFWQKPSGAVFQVPRPEGEAPRTVFNQSSTSSTPDIGTLPVSGVIVKLRNVLLV</sequence>
<name>A0A068USC7_COFCA</name>
<proteinExistence type="predicted"/>
<reference evidence="2" key="1">
    <citation type="journal article" date="2014" name="Science">
        <title>The coffee genome provides insight into the convergent evolution of caffeine biosynthesis.</title>
        <authorList>
            <person name="Denoeud F."/>
            <person name="Carretero-Paulet L."/>
            <person name="Dereeper A."/>
            <person name="Droc G."/>
            <person name="Guyot R."/>
            <person name="Pietrella M."/>
            <person name="Zheng C."/>
            <person name="Alberti A."/>
            <person name="Anthony F."/>
            <person name="Aprea G."/>
            <person name="Aury J.M."/>
            <person name="Bento P."/>
            <person name="Bernard M."/>
            <person name="Bocs S."/>
            <person name="Campa C."/>
            <person name="Cenci A."/>
            <person name="Combes M.C."/>
            <person name="Crouzillat D."/>
            <person name="Da Silva C."/>
            <person name="Daddiego L."/>
            <person name="De Bellis F."/>
            <person name="Dussert S."/>
            <person name="Garsmeur O."/>
            <person name="Gayraud T."/>
            <person name="Guignon V."/>
            <person name="Jahn K."/>
            <person name="Jamilloux V."/>
            <person name="Joet T."/>
            <person name="Labadie K."/>
            <person name="Lan T."/>
            <person name="Leclercq J."/>
            <person name="Lepelley M."/>
            <person name="Leroy T."/>
            <person name="Li L.T."/>
            <person name="Librado P."/>
            <person name="Lopez L."/>
            <person name="Munoz A."/>
            <person name="Noel B."/>
            <person name="Pallavicini A."/>
            <person name="Perrotta G."/>
            <person name="Poncet V."/>
            <person name="Pot D."/>
            <person name="Priyono X."/>
            <person name="Rigoreau M."/>
            <person name="Rouard M."/>
            <person name="Rozas J."/>
            <person name="Tranchant-Dubreuil C."/>
            <person name="VanBuren R."/>
            <person name="Zhang Q."/>
            <person name="Andrade A.C."/>
            <person name="Argout X."/>
            <person name="Bertrand B."/>
            <person name="de Kochko A."/>
            <person name="Graziosi G."/>
            <person name="Henry R.J."/>
            <person name="Jayarama X."/>
            <person name="Ming R."/>
            <person name="Nagai C."/>
            <person name="Rounsley S."/>
            <person name="Sankoff D."/>
            <person name="Giuliano G."/>
            <person name="Albert V.A."/>
            <person name="Wincker P."/>
            <person name="Lashermes P."/>
        </authorList>
    </citation>
    <scope>NUCLEOTIDE SEQUENCE [LARGE SCALE GENOMIC DNA]</scope>
    <source>
        <strain evidence="2">cv. DH200-94</strain>
    </source>
</reference>
<protein>
    <submittedName>
        <fullName evidence="1">Uncharacterized protein</fullName>
    </submittedName>
</protein>
<accession>A0A068USC7</accession>
<evidence type="ECO:0000313" key="2">
    <source>
        <dbReference type="Proteomes" id="UP000295252"/>
    </source>
</evidence>
<dbReference type="AlphaFoldDB" id="A0A068USC7"/>
<dbReference type="InParanoid" id="A0A068USC7"/>
<gene>
    <name evidence="1" type="ORF">GSCOC_T00033208001</name>
</gene>
<dbReference type="Proteomes" id="UP000295252">
    <property type="component" value="Chromosome V"/>
</dbReference>
<organism evidence="1 2">
    <name type="scientific">Coffea canephora</name>
    <name type="common">Robusta coffee</name>
    <dbReference type="NCBI Taxonomy" id="49390"/>
    <lineage>
        <taxon>Eukaryota</taxon>
        <taxon>Viridiplantae</taxon>
        <taxon>Streptophyta</taxon>
        <taxon>Embryophyta</taxon>
        <taxon>Tracheophyta</taxon>
        <taxon>Spermatophyta</taxon>
        <taxon>Magnoliopsida</taxon>
        <taxon>eudicotyledons</taxon>
        <taxon>Gunneridae</taxon>
        <taxon>Pentapetalae</taxon>
        <taxon>asterids</taxon>
        <taxon>lamiids</taxon>
        <taxon>Gentianales</taxon>
        <taxon>Rubiaceae</taxon>
        <taxon>Ixoroideae</taxon>
        <taxon>Gardenieae complex</taxon>
        <taxon>Bertiereae - Coffeeae clade</taxon>
        <taxon>Coffeeae</taxon>
        <taxon>Coffea</taxon>
    </lineage>
</organism>
<evidence type="ECO:0000313" key="1">
    <source>
        <dbReference type="EMBL" id="CDP11149.1"/>
    </source>
</evidence>
<dbReference type="EMBL" id="HG739136">
    <property type="protein sequence ID" value="CDP11149.1"/>
    <property type="molecule type" value="Genomic_DNA"/>
</dbReference>